<feature type="domain" description="Carrier" evidence="14">
    <location>
        <begin position="4015"/>
        <end position="4092"/>
    </location>
</feature>
<feature type="domain" description="Ketosynthase family 3 (KS3)" evidence="15">
    <location>
        <begin position="2"/>
        <end position="406"/>
    </location>
</feature>
<keyword evidence="6" id="KW-0012">Acyltransferase</keyword>
<keyword evidence="3" id="KW-0808">Transferase</keyword>
<dbReference type="GO" id="GO:0031177">
    <property type="term" value="F:phosphopantetheine binding"/>
    <property type="evidence" value="ECO:0007669"/>
    <property type="project" value="InterPro"/>
</dbReference>
<dbReference type="CDD" id="cd00833">
    <property type="entry name" value="PKS"/>
    <property type="match status" value="3"/>
</dbReference>
<evidence type="ECO:0000256" key="1">
    <source>
        <dbReference type="ARBA" id="ARBA00022450"/>
    </source>
</evidence>
<dbReference type="EC" id="2.3.1.94" evidence="11"/>
<feature type="domain" description="Carrier" evidence="14">
    <location>
        <begin position="913"/>
        <end position="988"/>
    </location>
</feature>
<dbReference type="GO" id="GO:0047879">
    <property type="term" value="F:erythronolide synthase activity"/>
    <property type="evidence" value="ECO:0007669"/>
    <property type="project" value="UniProtKB-EC"/>
</dbReference>
<comment type="pathway">
    <text evidence="9">Antibiotic biosynthesis; erythromycin biosynthesis.</text>
</comment>
<dbReference type="Gene3D" id="1.10.1200.10">
    <property type="entry name" value="ACP-like"/>
    <property type="match status" value="3"/>
</dbReference>
<comment type="caution">
    <text evidence="17">The sequence shown here is derived from an EMBL/GenBank/DDBJ whole genome shotgun (WGS) entry which is preliminary data.</text>
</comment>
<dbReference type="PROSITE" id="PS00012">
    <property type="entry name" value="PHOSPHOPANTETHEINE"/>
    <property type="match status" value="3"/>
</dbReference>
<protein>
    <recommendedName>
        <fullName evidence="11">6-deoxyerythronolide-B synthase</fullName>
        <ecNumber evidence="11">2.3.1.94</ecNumber>
    </recommendedName>
</protein>
<dbReference type="InterPro" id="IPR050091">
    <property type="entry name" value="PKS_NRPS_Biosynth_Enz"/>
</dbReference>
<dbReference type="Proteomes" id="UP001144096">
    <property type="component" value="Unassembled WGS sequence"/>
</dbReference>
<feature type="domain" description="Carrier" evidence="14">
    <location>
        <begin position="2642"/>
        <end position="2717"/>
    </location>
</feature>
<dbReference type="RefSeq" id="WP_257919833.1">
    <property type="nucleotide sequence ID" value="NZ_JAMXQV010000004.1"/>
</dbReference>
<dbReference type="SMART" id="SM00827">
    <property type="entry name" value="PKS_AT"/>
    <property type="match status" value="3"/>
</dbReference>
<dbReference type="Gene3D" id="3.40.366.10">
    <property type="entry name" value="Malonyl-Coenzyme A Acyl Carrier Protein, domain 2"/>
    <property type="match status" value="3"/>
</dbReference>
<feature type="compositionally biased region" description="Low complexity" evidence="13">
    <location>
        <begin position="2264"/>
        <end position="2278"/>
    </location>
</feature>
<comment type="subunit">
    <text evidence="10">Homodimer. Erythronolide synthase is composed of EryAI, EryAII and EryAIII multimodular (2 modules) polypeptides each coding for a functional synthase subunit which participates in 2 of the six FAS-like elongation steps required for formation of the polyketide. Module 1, 2, 3, 4, 5, and 6 participating in biosynthesis steps 1, 2, 3, 4, 5, and 6, respectively.</text>
</comment>
<dbReference type="InterPro" id="IPR013968">
    <property type="entry name" value="PKS_KR"/>
</dbReference>
<dbReference type="SMART" id="SM00823">
    <property type="entry name" value="PKS_PP"/>
    <property type="match status" value="3"/>
</dbReference>
<feature type="region of interest" description="N-terminal hotdog fold" evidence="12">
    <location>
        <begin position="1894"/>
        <end position="2014"/>
    </location>
</feature>
<evidence type="ECO:0000256" key="5">
    <source>
        <dbReference type="ARBA" id="ARBA00023268"/>
    </source>
</evidence>
<dbReference type="GO" id="GO:0004312">
    <property type="term" value="F:fatty acid synthase activity"/>
    <property type="evidence" value="ECO:0007669"/>
    <property type="project" value="TreeGrafter"/>
</dbReference>
<evidence type="ECO:0000256" key="4">
    <source>
        <dbReference type="ARBA" id="ARBA00022737"/>
    </source>
</evidence>
<reference evidence="17" key="1">
    <citation type="submission" date="2022-06" db="EMBL/GenBank/DDBJ databases">
        <title>Amycolatopsis iheyaensis sp. nov., a new species of the genus Amycolatopsis isolated from soil in Iheya island, Japan.</title>
        <authorList>
            <person name="Ngamcharungchit C."/>
            <person name="Kanto H."/>
            <person name="Take A."/>
            <person name="Intra B."/>
            <person name="Matsumoto A."/>
            <person name="Panbangred W."/>
            <person name="Inahashi Y."/>
        </authorList>
    </citation>
    <scope>NUCLEOTIDE SEQUENCE</scope>
    <source>
        <strain evidence="17">OK19-0408</strain>
    </source>
</reference>
<evidence type="ECO:0000256" key="6">
    <source>
        <dbReference type="ARBA" id="ARBA00023315"/>
    </source>
</evidence>
<dbReference type="InterPro" id="IPR020841">
    <property type="entry name" value="PKS_Beta-ketoAc_synthase_dom"/>
</dbReference>
<dbReference type="Pfam" id="PF14765">
    <property type="entry name" value="PS-DH"/>
    <property type="match status" value="1"/>
</dbReference>
<dbReference type="SUPFAM" id="SSF52151">
    <property type="entry name" value="FabD/lysophospholipase-like"/>
    <property type="match status" value="3"/>
</dbReference>
<feature type="active site" description="Proton donor; for dehydratase activity" evidence="12">
    <location>
        <position position="2085"/>
    </location>
</feature>
<dbReference type="InterPro" id="IPR042104">
    <property type="entry name" value="PKS_dehydratase_sf"/>
</dbReference>
<dbReference type="CDD" id="cd08956">
    <property type="entry name" value="KR_3_FAS_SDR_x"/>
    <property type="match status" value="1"/>
</dbReference>
<dbReference type="InterPro" id="IPR020807">
    <property type="entry name" value="PKS_DH"/>
</dbReference>
<dbReference type="Pfam" id="PF00698">
    <property type="entry name" value="Acyl_transf_1"/>
    <property type="match status" value="3"/>
</dbReference>
<dbReference type="Gene3D" id="3.40.47.10">
    <property type="match status" value="3"/>
</dbReference>
<feature type="domain" description="Ketosynthase family 3 (KS3)" evidence="15">
    <location>
        <begin position="1001"/>
        <end position="1427"/>
    </location>
</feature>
<evidence type="ECO:0000256" key="11">
    <source>
        <dbReference type="ARBA" id="ARBA00066981"/>
    </source>
</evidence>
<dbReference type="InterPro" id="IPR032821">
    <property type="entry name" value="PKS_assoc"/>
</dbReference>
<dbReference type="PROSITE" id="PS00606">
    <property type="entry name" value="KS3_1"/>
    <property type="match status" value="2"/>
</dbReference>
<dbReference type="InterPro" id="IPR049552">
    <property type="entry name" value="PKS_DH_N"/>
</dbReference>
<dbReference type="PROSITE" id="PS50075">
    <property type="entry name" value="CARRIER"/>
    <property type="match status" value="3"/>
</dbReference>
<dbReference type="SMART" id="SM00825">
    <property type="entry name" value="PKS_KS"/>
    <property type="match status" value="3"/>
</dbReference>
<evidence type="ECO:0000313" key="18">
    <source>
        <dbReference type="Proteomes" id="UP001144096"/>
    </source>
</evidence>
<evidence type="ECO:0000256" key="2">
    <source>
        <dbReference type="ARBA" id="ARBA00022553"/>
    </source>
</evidence>
<evidence type="ECO:0000256" key="7">
    <source>
        <dbReference type="ARBA" id="ARBA00052442"/>
    </source>
</evidence>
<dbReference type="InterPro" id="IPR057326">
    <property type="entry name" value="KR_dom"/>
</dbReference>
<dbReference type="FunFam" id="3.40.366.10:FF:000002">
    <property type="entry name" value="Probable polyketide synthase 2"/>
    <property type="match status" value="1"/>
</dbReference>
<dbReference type="InterPro" id="IPR016039">
    <property type="entry name" value="Thiolase-like"/>
</dbReference>
<dbReference type="InterPro" id="IPR016035">
    <property type="entry name" value="Acyl_Trfase/lysoPLipase"/>
</dbReference>
<feature type="compositionally biased region" description="Low complexity" evidence="13">
    <location>
        <begin position="2201"/>
        <end position="2228"/>
    </location>
</feature>
<dbReference type="SUPFAM" id="SSF47336">
    <property type="entry name" value="ACP-like"/>
    <property type="match status" value="3"/>
</dbReference>
<organism evidence="17 18">
    <name type="scientific">Amycolatopsis iheyensis</name>
    <dbReference type="NCBI Taxonomy" id="2945988"/>
    <lineage>
        <taxon>Bacteria</taxon>
        <taxon>Bacillati</taxon>
        <taxon>Actinomycetota</taxon>
        <taxon>Actinomycetes</taxon>
        <taxon>Pseudonocardiales</taxon>
        <taxon>Pseudonocardiaceae</taxon>
        <taxon>Amycolatopsis</taxon>
    </lineage>
</organism>
<name>A0A9X2SKB5_9PSEU</name>
<dbReference type="InterPro" id="IPR014043">
    <property type="entry name" value="Acyl_transferase_dom"/>
</dbReference>
<dbReference type="FunFam" id="1.10.1200.10:FF:000007">
    <property type="entry name" value="Probable polyketide synthase pks17"/>
    <property type="match status" value="1"/>
</dbReference>
<proteinExistence type="predicted"/>
<keyword evidence="1" id="KW-0596">Phosphopantetheine</keyword>
<dbReference type="InterPro" id="IPR020806">
    <property type="entry name" value="PKS_PP-bd"/>
</dbReference>
<feature type="domain" description="Ketosynthase family 3 (KS3)" evidence="15">
    <location>
        <begin position="2732"/>
        <end position="3154"/>
    </location>
</feature>
<evidence type="ECO:0000259" key="15">
    <source>
        <dbReference type="PROSITE" id="PS52004"/>
    </source>
</evidence>
<dbReference type="InterPro" id="IPR009081">
    <property type="entry name" value="PP-bd_ACP"/>
</dbReference>
<gene>
    <name evidence="17" type="ORF">M8542_10290</name>
</gene>
<dbReference type="Gene3D" id="3.10.129.110">
    <property type="entry name" value="Polyketide synthase dehydratase"/>
    <property type="match status" value="1"/>
</dbReference>
<dbReference type="SUPFAM" id="SSF55048">
    <property type="entry name" value="Probable ACP-binding domain of malonyl-CoA ACP transacylase"/>
    <property type="match status" value="3"/>
</dbReference>
<dbReference type="PROSITE" id="PS52004">
    <property type="entry name" value="KS3_2"/>
    <property type="match status" value="3"/>
</dbReference>
<dbReference type="InterPro" id="IPR016036">
    <property type="entry name" value="Malonyl_transacylase_ACP-bd"/>
</dbReference>
<dbReference type="SUPFAM" id="SSF53901">
    <property type="entry name" value="Thiolase-like"/>
    <property type="match status" value="3"/>
</dbReference>
<dbReference type="SUPFAM" id="SSF51735">
    <property type="entry name" value="NAD(P)-binding Rossmann-fold domains"/>
    <property type="match status" value="4"/>
</dbReference>
<dbReference type="PANTHER" id="PTHR43775">
    <property type="entry name" value="FATTY ACID SYNTHASE"/>
    <property type="match status" value="1"/>
</dbReference>
<dbReference type="InterPro" id="IPR036736">
    <property type="entry name" value="ACP-like_sf"/>
</dbReference>
<feature type="compositionally biased region" description="Polar residues" evidence="13">
    <location>
        <begin position="2246"/>
        <end position="2259"/>
    </location>
</feature>
<dbReference type="GO" id="GO:0006633">
    <property type="term" value="P:fatty acid biosynthetic process"/>
    <property type="evidence" value="ECO:0007669"/>
    <property type="project" value="InterPro"/>
</dbReference>
<dbReference type="Pfam" id="PF08659">
    <property type="entry name" value="KR"/>
    <property type="match status" value="2"/>
</dbReference>
<dbReference type="InterPro" id="IPR018201">
    <property type="entry name" value="Ketoacyl_synth_AS"/>
</dbReference>
<feature type="active site" description="Proton acceptor; for dehydratase activity" evidence="12">
    <location>
        <position position="1926"/>
    </location>
</feature>
<dbReference type="InterPro" id="IPR014031">
    <property type="entry name" value="Ketoacyl_synth_C"/>
</dbReference>
<evidence type="ECO:0000256" key="9">
    <source>
        <dbReference type="ARBA" id="ARBA00060622"/>
    </source>
</evidence>
<evidence type="ECO:0000313" key="17">
    <source>
        <dbReference type="EMBL" id="MCR6483205.1"/>
    </source>
</evidence>
<evidence type="ECO:0000256" key="8">
    <source>
        <dbReference type="ARBA" id="ARBA00060158"/>
    </source>
</evidence>
<dbReference type="SMART" id="SM00826">
    <property type="entry name" value="PKS_DH"/>
    <property type="match status" value="1"/>
</dbReference>
<dbReference type="InterPro" id="IPR049900">
    <property type="entry name" value="PKS_mFAS_DH"/>
</dbReference>
<dbReference type="Pfam" id="PF00109">
    <property type="entry name" value="ketoacyl-synt"/>
    <property type="match status" value="3"/>
</dbReference>
<dbReference type="SMART" id="SM01294">
    <property type="entry name" value="PKS_PP_betabranch"/>
    <property type="match status" value="2"/>
</dbReference>
<dbReference type="Gene3D" id="3.30.70.3290">
    <property type="match status" value="3"/>
</dbReference>
<dbReference type="Pfam" id="PF16197">
    <property type="entry name" value="KAsynt_C_assoc"/>
    <property type="match status" value="3"/>
</dbReference>
<evidence type="ECO:0000256" key="10">
    <source>
        <dbReference type="ARBA" id="ARBA00063272"/>
    </source>
</evidence>
<keyword evidence="2" id="KW-0597">Phosphoprotein</keyword>
<feature type="compositionally biased region" description="Low complexity" evidence="13">
    <location>
        <begin position="898"/>
        <end position="916"/>
    </location>
</feature>
<evidence type="ECO:0000259" key="14">
    <source>
        <dbReference type="PROSITE" id="PS50075"/>
    </source>
</evidence>
<dbReference type="InterPro" id="IPR001227">
    <property type="entry name" value="Ac_transferase_dom_sf"/>
</dbReference>
<dbReference type="GO" id="GO:0004315">
    <property type="term" value="F:3-oxoacyl-[acyl-carrier-protein] synthase activity"/>
    <property type="evidence" value="ECO:0007669"/>
    <property type="project" value="InterPro"/>
</dbReference>
<dbReference type="SMART" id="SM00822">
    <property type="entry name" value="PKS_KR"/>
    <property type="match status" value="2"/>
</dbReference>
<accession>A0A9X2SKB5</accession>
<feature type="region of interest" description="Disordered" evidence="13">
    <location>
        <begin position="845"/>
        <end position="916"/>
    </location>
</feature>
<sequence length="4165" mass="434492">MPEDIAIVGLACRFARADGPEQFWRLLRDGVDAVTEAPPDRGAGGPRFGSFLPTVDGFDAAFFGISPREAAVMDPQQRLALELSWEALEDAGIVPASLRGGRTGVFVGAMRDDYARLAQHLGAATQHSFTGLQRSLIANRVSYALGLRGPSLTVDTGQSASLAAVHLACRSLRSGESDVALAGGVNLNLLAAGDEDAARFGGLSPGGRCRTFDAGADGFVRGEGGGVVVLKPLAAALRDGDPVYCVVKGSALNNDGGGAGLTVPSEAAQAQLLHDAYRDAGTDPASVGYVELHGTGTPVGDPVEAAALGAVLGAGRARPLPVGSVKTNLGHLEAAAGVCGLVKTVLAIAHRELPATLHFTTPHPRIPLAELGLRVVTETASWPGPRIAGVSSFGMGGTNCHVVLAEHPVAPTVHSGHPAALAFLLSGRSGAATAAQARRLRAYLTDRPGADVAAVARALAGGRTSFEDRVVLTASGEADLLAGLDRIAAGRGGPAISRGVAKPGARAAFLFSGQGGQRPGMGRALYREHAVFRDAFDEVARHLDGHLDVPLHEVVSARTLLDETRYTQPALFALEVALHRLLTAYGVTPTALAGHSIGELAAATVAGVFDLPDAAAVVAERGRLMHTLPSTGAMLAVRASEEEVVELLVGYDGRLGLAAVNAPAATVLTGDADALAHAAEEFGRRGRKTTALRVGRALHSRDLDPVLERYAEVLASVTLHPPRVPIVSTLTGALVGTELTDPGYWVRQAREPVRFLAAMRTLEAQVFVEVGPGAGLAAAARECLAADGRTAAVTAVLRPGRPEPETLLGALGTVHAHGVPVEWPEVLGGRAGPRLPTYPFQRSRHWLTAPPVPGEATTAGARIDRPASPPETVKPQAHQPTSPPETTEPRAHQPASPPETTTTKPQTHQPTSPPTTTTVAELVAEVLGHADLTAVDPDRTFTDLGLDSLMAAELLDRLGTRTGTALPSTAVFDHPTPAALARHLAASPATALEPFAAADTDDPVVIVGMACRFPGGVTGPDDLWRLAESGGDAIGEFPTDRGWDLDTLFGGSPDRPGSSVTRQGGFLHDAAEFDAGFFGISPREALTTDPQQRLLLTTAWEAFEHAGIVPATVRESRTAVFAGVMHHDYAPRVHTVPAGLEGHLVTGNTASVVSGRLAYVFGLRGPAVTVDTACSSSLVALHLAVQSLRRGECALALAGGVSVMSTPEMFVEFSRLRGLAPDGRCKSFDAGADGTAWAEGAGLLVLERLSDARRHGHRVWAVVRGSAVNSDGASNGLSAPSGPAQEDVVRAALTDAGLAPGDVDAVEAHGTGTPLGDPIEARSLIAAYGRDRRREQPLLLGSLKANLGHAQAAAGVGGVIKMVQALRHGVLPGLPNLDHPTGHVDWAGSGVRLLDAATAWPRTGRPRRAGVSAFGISGTNAHVLLEEPAPEPPPAPRPEPPAALPWVVSGRSPRALRAQAARLRDLLADDPDLDLADLAGALVTHRQAHEHRAVVVGSGRDELLRSLDALAGGQPAPGVSTGHARASHRPVLVFPGQGTQWPGMAVALLKSSPVFAASMRECEEALAPFVDWSLPDVLADAAALRRVDVVQPALWAVMVSLAAVWRSFGVEPAAVVGHSQGEIAAACAAGALSLADGARVVCLRAKAIRALAGRGGMLSVQLPRADAEQRLRPWRGRLSVAAVNGPRSTVVSGDPDALDALGEQLAAEGVRQSRLPVDYASHSAQVDSLRETLRTELAGIRPRTSDVPFHSTLTGEVVDTAGLDAGYWFRNLRHTVEFEGAIRALHAAGHRTFVEVSPRAVLTVDVQEILDESDRPGTALGTLRRDDGGLGRLLTSVAEAFVNGVGVRWEPALAPGTRGRIALPTYAFQTERFWLRPDTAAAGARALGLLPGEHPMLAARLPRADDEGLLLTGVLSAAGRPWLADHGVGGDVLLSGTTFVELARHAGQQAGVPRLEELVLHEPLVLAEGVDPRIQVSVGGTAAEPRRPVAVYAEDNGTWVRHASGWLTGGAAPAAPFAWPPADAEPVDLGGAYERLAETGYAYGPAFRGLRALWRSGGDLYAEVVLPEPLPADATEHGLHPALLDAALHPLLVVAGYDEIRLPYSWGGVSLHATGATGLRVHLADAGNGVISLHANDFGGRPVISVDALTLRPVRRGSAERLLWRVEWSEVPAGEPAEIVTHVCPDSFPAVAVREAAGGVPATTPATTRDVPATHTTTNDIPTPTRATAHGVPTATHTTARGVPTTHATTNGVPTTTHATTRDVPTTTHGVPTTPATTHDIPTAIRAATSGVLDWLHHTLANPAHADKTLVVVTRHDDLAQSAVRGLVRSAQTEHPGRIVLVDTDHPAEPAELRAAAGIGEREVALRGSRLLVPRLTRAAGPAPQDRAWRPGGTVLITGGTGTLGALVARHLVTEHGVRHLVLTGRSGRGAEVAAELTALGAQVRVAACDVADHDAVAALLGSLDRPLTAVVHAAGVLDDGTLDALDATRLDTVLRPKADGAWHLHRLTEHLDLDAFVLFSSVAGTIGTPGQANYAAANTFLDALAQHRRDRGLTATSLSWGLWDLDTGMTGHLGAAGRARLARRGLSPLGREEGLAAFDLALARDVAHLIPARLDPAAFTGRAPAAGPTATAPAATAPDPRTLTELVRSTVAAVLGHGSADDVDEDRAFRDLGFDSLTGLELRNRLSAATGLRLPATLVFDRPTPAALIAFLAGRVPADAEPAAPPVADADDPVVIVGMACRYPGIGSPAELWRLLAEGRDVITDFPADRGWATEALYAPSPAPGKTYVRRGGFLGDATAFDPAFFGISPRDALIMDPQHRVLLETTWHALEDAGLDPHALRGSDTGVFTGLIAGDYTSLVDDVPADLAGQASIANTPSVASGRLAYLLGLHGPAMTIDTACSSSLVALHLAARSLRERESGLAIVAGATVLATPTRFVEFSQQHGLAPDGHAKPFSADADGTAWGEGAAVVVLETLSRAREHGHRVLAVVRGTGVNQDGPSNGLTAPSRDAQERLIRSTLAGAGLSADDVDAVEAHGTGTVLGDPIEAQALAATYGAGRDRPCYLGSVKANLGHTQAAAGVTGIVKMILAMRHGELPAQPGLGSPTPHVDWAGTPLTLLTAPTPWPRNGRPRRAAVSAFGISGTNAHLILEEPEPAEPAERPATTVVPLLVSGTTPAALAAQTARVRDHVAGAPHPVDVAYTLSRRAHHAHRGVLLGDVTVTGQTSGDVATAFLFPGQGTAWPAMDRRLHETMPEYARAFDELDAELAPLLGRSLTGLEPELLGRTDYAQPAIFAVEAALYRLLTSFGVRADFLAGHSVGEITAAYAAGVFSMADACALVVARGRLMRRVERAGAMIALPIPEAAARELIRGREHEVTIAAVNGPAAVVLSGDEHAVHDCARGLRGTVLRTDRAFHSHHLDEILEPFHEVLTGLTFSPPTTPIVSAVTGELAAGQLGTPEYWIRQARDTVRFGDVLSRLVRAGVRTFVEAGPGHTLSTLVSAALPEADEPIPCLRDTEPDGFLTALARLHVRGVPVDWSPLTAGGTLVDLPPYAFQRERYWLRDVEQPPLDPVRYDVAWQRHPVPDGTASGGTWLIVAEADAAGLHEALTARGAKVRHCTDPREYEGTPAGIVSLRALDDRTEGGLPQAATATLDLLNTVDAAGLDAPVWTLTRGAVSTGPTDAIHRPAQAAVWGLGRTIALETPHIWGGLLDLPEQECWAKVADVLLAPGGENELAIRGDDVLVPRLRHAPARPPQPWRPRGTVLVTGGLGGLGAQVARWLAHRGASHLLLAGRRGADTPGAAELHAELTAQGVDVRIAACDVADREALARLLASAPTPLTAVVHAAGVLDDAPASALTPSRMADVWAPKAGAAWHLHELTRSLPLEHFVLFSSLAGVVGSAGQAAYAAANAALDALARHRRDLGLPATSVAWGPWAGPGMFASVADRSPLAAMAPRVALEALERCEPGCTAIAEIDWHGFPRRPHGLLADLTAGEDPEFLPPEVLALPAEDLREFLLDRVVTHIAAVSGHPAAEVPPDEPVKQLGLDSLATIQLRNRLSADTGLRLPATVVYDHPSPAELADHLAEGLRAPSSRPVLDRLRDLEEVLSTTTEAREEITAALEGLLHRFRGTGGLSADLAVASDEEMYGLIDAVLGAADEHA</sequence>
<evidence type="ECO:0000256" key="12">
    <source>
        <dbReference type="PROSITE-ProRule" id="PRU01363"/>
    </source>
</evidence>
<comment type="catalytic activity">
    <reaction evidence="7">
        <text>6 (S)-methylmalonyl-CoA + propanoyl-CoA + 6 NADPH + 12 H(+) = 6-deoxyerythronolide B + 6 CO2 + 6 NADP(+) + 7 CoA + H2O</text>
        <dbReference type="Rhea" id="RHEA:23068"/>
        <dbReference type="ChEBI" id="CHEBI:15377"/>
        <dbReference type="ChEBI" id="CHEBI:15378"/>
        <dbReference type="ChEBI" id="CHEBI:16089"/>
        <dbReference type="ChEBI" id="CHEBI:16526"/>
        <dbReference type="ChEBI" id="CHEBI:57287"/>
        <dbReference type="ChEBI" id="CHEBI:57327"/>
        <dbReference type="ChEBI" id="CHEBI:57392"/>
        <dbReference type="ChEBI" id="CHEBI:57783"/>
        <dbReference type="ChEBI" id="CHEBI:58349"/>
        <dbReference type="EC" id="2.3.1.94"/>
    </reaction>
</comment>
<keyword evidence="18" id="KW-1185">Reference proteome</keyword>
<dbReference type="EMBL" id="JAMXQV010000004">
    <property type="protein sequence ID" value="MCR6483205.1"/>
    <property type="molecule type" value="Genomic_DNA"/>
</dbReference>
<feature type="domain" description="PKS/mFAS DH" evidence="16">
    <location>
        <begin position="1894"/>
        <end position="2160"/>
    </location>
</feature>
<dbReference type="CDD" id="cd08952">
    <property type="entry name" value="KR_1_SDR_x"/>
    <property type="match status" value="1"/>
</dbReference>
<evidence type="ECO:0000259" key="16">
    <source>
        <dbReference type="PROSITE" id="PS52019"/>
    </source>
</evidence>
<dbReference type="PROSITE" id="PS52019">
    <property type="entry name" value="PKS_MFAS_DH"/>
    <property type="match status" value="1"/>
</dbReference>
<dbReference type="Pfam" id="PF00550">
    <property type="entry name" value="PP-binding"/>
    <property type="match status" value="3"/>
</dbReference>
<dbReference type="PANTHER" id="PTHR43775:SF51">
    <property type="entry name" value="INACTIVE PHENOLPHTHIOCEROL SYNTHESIS POLYKETIDE SYNTHASE TYPE I PKS1-RELATED"/>
    <property type="match status" value="1"/>
</dbReference>
<dbReference type="Gene3D" id="3.40.50.720">
    <property type="entry name" value="NAD(P)-binding Rossmann-like Domain"/>
    <property type="match status" value="2"/>
</dbReference>
<evidence type="ECO:0000256" key="3">
    <source>
        <dbReference type="ARBA" id="ARBA00022679"/>
    </source>
</evidence>
<comment type="function">
    <text evidence="8">Involved in the biosynthesis of antibiotic erythromycin via the biosynthesis of its aglycone precursor, 6-deoxyerythronolide B (6-dEB).</text>
</comment>
<dbReference type="FunFam" id="3.40.47.10:FF:000019">
    <property type="entry name" value="Polyketide synthase type I"/>
    <property type="match status" value="2"/>
</dbReference>
<dbReference type="Pfam" id="PF21089">
    <property type="entry name" value="PKS_DH_N"/>
    <property type="match status" value="1"/>
</dbReference>
<dbReference type="InterPro" id="IPR006162">
    <property type="entry name" value="Ppantetheine_attach_site"/>
</dbReference>
<dbReference type="Pfam" id="PF02801">
    <property type="entry name" value="Ketoacyl-synt_C"/>
    <property type="match status" value="3"/>
</dbReference>
<feature type="region of interest" description="C-terminal hotdog fold" evidence="12">
    <location>
        <begin position="2024"/>
        <end position="2160"/>
    </location>
</feature>
<feature type="region of interest" description="Disordered" evidence="13">
    <location>
        <begin position="2201"/>
        <end position="2278"/>
    </location>
</feature>
<keyword evidence="5" id="KW-0511">Multifunctional enzyme</keyword>
<keyword evidence="4" id="KW-0677">Repeat</keyword>
<evidence type="ECO:0000256" key="13">
    <source>
        <dbReference type="SAM" id="MobiDB-lite"/>
    </source>
</evidence>
<dbReference type="InterPro" id="IPR036291">
    <property type="entry name" value="NAD(P)-bd_dom_sf"/>
</dbReference>
<dbReference type="InterPro" id="IPR049551">
    <property type="entry name" value="PKS_DH_C"/>
</dbReference>
<dbReference type="InterPro" id="IPR014030">
    <property type="entry name" value="Ketoacyl_synth_N"/>
</dbReference>